<dbReference type="InterPro" id="IPR013344">
    <property type="entry name" value="RNR_NrdJ/NrdZ"/>
</dbReference>
<dbReference type="InterPro" id="IPR024434">
    <property type="entry name" value="TSCPD_dom"/>
</dbReference>
<comment type="function">
    <text evidence="11 13">Catalyzes the reduction of ribonucleotides to deoxyribonucleotides. May function to provide a pool of deoxyribonucleotide precursors for DNA repair during oxygen limitation and/or for immediate growth after restoration of oxygen.</text>
</comment>
<evidence type="ECO:0000259" key="16">
    <source>
        <dbReference type="Pfam" id="PF08471"/>
    </source>
</evidence>
<dbReference type="GO" id="GO:0071897">
    <property type="term" value="P:DNA biosynthetic process"/>
    <property type="evidence" value="ECO:0007669"/>
    <property type="project" value="UniProtKB-KW"/>
</dbReference>
<keyword evidence="7 13" id="KW-0547">Nucleotide-binding</keyword>
<feature type="domain" description="TSCPD" evidence="17">
    <location>
        <begin position="798"/>
        <end position="893"/>
    </location>
</feature>
<evidence type="ECO:0000256" key="8">
    <source>
        <dbReference type="ARBA" id="ARBA00023002"/>
    </source>
</evidence>
<keyword evidence="19" id="KW-1185">Reference proteome</keyword>
<dbReference type="GO" id="GO:0050897">
    <property type="term" value="F:cobalt ion binding"/>
    <property type="evidence" value="ECO:0007669"/>
    <property type="project" value="InterPro"/>
</dbReference>
<dbReference type="Gene3D" id="3.20.70.20">
    <property type="match status" value="1"/>
</dbReference>
<dbReference type="InterPro" id="IPR013678">
    <property type="entry name" value="RNR_2_N"/>
</dbReference>
<dbReference type="EMBL" id="JAAGNX010000002">
    <property type="protein sequence ID" value="NDV62485.1"/>
    <property type="molecule type" value="Genomic_DNA"/>
</dbReference>
<dbReference type="InterPro" id="IPR000788">
    <property type="entry name" value="RNR_lg_C"/>
</dbReference>
<evidence type="ECO:0000256" key="10">
    <source>
        <dbReference type="ARBA" id="ARBA00023285"/>
    </source>
</evidence>
<evidence type="ECO:0000259" key="17">
    <source>
        <dbReference type="Pfam" id="PF12637"/>
    </source>
</evidence>
<keyword evidence="9" id="KW-1015">Disulfide bond</keyword>
<evidence type="ECO:0000256" key="12">
    <source>
        <dbReference type="ARBA" id="ARBA00047754"/>
    </source>
</evidence>
<evidence type="ECO:0000256" key="5">
    <source>
        <dbReference type="ARBA" id="ARBA00022628"/>
    </source>
</evidence>
<keyword evidence="8 13" id="KW-0560">Oxidoreductase</keyword>
<evidence type="ECO:0000256" key="4">
    <source>
        <dbReference type="ARBA" id="ARBA00014409"/>
    </source>
</evidence>
<dbReference type="Proteomes" id="UP000478417">
    <property type="component" value="Unassembled WGS sequence"/>
</dbReference>
<evidence type="ECO:0000256" key="2">
    <source>
        <dbReference type="ARBA" id="ARBA00007405"/>
    </source>
</evidence>
<dbReference type="Pfam" id="PF08471">
    <property type="entry name" value="Ribonuc_red_2_N"/>
    <property type="match status" value="1"/>
</dbReference>
<dbReference type="SUPFAM" id="SSF51998">
    <property type="entry name" value="PFL-like glycyl radical enzymes"/>
    <property type="match status" value="1"/>
</dbReference>
<gene>
    <name evidence="18" type="ORF">G0Q06_08490</name>
</gene>
<evidence type="ECO:0000256" key="7">
    <source>
        <dbReference type="ARBA" id="ARBA00022741"/>
    </source>
</evidence>
<feature type="compositionally biased region" description="Low complexity" evidence="14">
    <location>
        <begin position="1"/>
        <end position="14"/>
    </location>
</feature>
<dbReference type="AlphaFoldDB" id="A0A6B2M3U5"/>
<keyword evidence="6 13" id="KW-0237">DNA synthesis</keyword>
<evidence type="ECO:0000256" key="13">
    <source>
        <dbReference type="RuleBase" id="RU364064"/>
    </source>
</evidence>
<keyword evidence="10 13" id="KW-0170">Cobalt</keyword>
<proteinExistence type="inferred from homology"/>
<evidence type="ECO:0000256" key="6">
    <source>
        <dbReference type="ARBA" id="ARBA00022634"/>
    </source>
</evidence>
<dbReference type="Pfam" id="PF02867">
    <property type="entry name" value="Ribonuc_red_lgC"/>
    <property type="match status" value="1"/>
</dbReference>
<dbReference type="RefSeq" id="WP_163964411.1">
    <property type="nucleotide sequence ID" value="NZ_JAAGNX010000002.1"/>
</dbReference>
<dbReference type="GO" id="GO:0004748">
    <property type="term" value="F:ribonucleoside-diphosphate reductase activity, thioredoxin disulfide as acceptor"/>
    <property type="evidence" value="ECO:0007669"/>
    <property type="project" value="UniProtKB-EC"/>
</dbReference>
<comment type="cofactor">
    <cofactor evidence="1 13">
        <name>adenosylcob(III)alamin</name>
        <dbReference type="ChEBI" id="CHEBI:18408"/>
    </cofactor>
</comment>
<dbReference type="PANTHER" id="PTHR43371:SF1">
    <property type="entry name" value="RIBONUCLEOSIDE-DIPHOSPHATE REDUCTASE"/>
    <property type="match status" value="1"/>
</dbReference>
<evidence type="ECO:0000313" key="18">
    <source>
        <dbReference type="EMBL" id="NDV62485.1"/>
    </source>
</evidence>
<evidence type="ECO:0000259" key="15">
    <source>
        <dbReference type="Pfam" id="PF02867"/>
    </source>
</evidence>
<keyword evidence="5 13" id="KW-0846">Cobalamin</keyword>
<evidence type="ECO:0000256" key="14">
    <source>
        <dbReference type="SAM" id="MobiDB-lite"/>
    </source>
</evidence>
<dbReference type="Pfam" id="PF12637">
    <property type="entry name" value="TSCPD"/>
    <property type="match status" value="1"/>
</dbReference>
<comment type="similarity">
    <text evidence="2 13">Belongs to the ribonucleoside diphosphate reductase class-2 family.</text>
</comment>
<dbReference type="PRINTS" id="PR01183">
    <property type="entry name" value="RIBORDTASEM1"/>
</dbReference>
<accession>A0A6B2M3U5</accession>
<feature type="domain" description="Ribonucleotide reductase class II vitamin B12-dependent N-terminal" evidence="16">
    <location>
        <begin position="48"/>
        <end position="145"/>
    </location>
</feature>
<dbReference type="CDD" id="cd02888">
    <property type="entry name" value="RNR_II_dimer"/>
    <property type="match status" value="1"/>
</dbReference>
<dbReference type="InterPro" id="IPR050862">
    <property type="entry name" value="RdRp_reductase_class-2"/>
</dbReference>
<dbReference type="NCBIfam" id="NF005122">
    <property type="entry name" value="PRK06556.1"/>
    <property type="match status" value="1"/>
</dbReference>
<comment type="catalytic activity">
    <reaction evidence="12 13">
        <text>a 2'-deoxyribonucleoside 5'-diphosphate + [thioredoxin]-disulfide + H2O = a ribonucleoside 5'-diphosphate + [thioredoxin]-dithiol</text>
        <dbReference type="Rhea" id="RHEA:23252"/>
        <dbReference type="Rhea" id="RHEA-COMP:10698"/>
        <dbReference type="Rhea" id="RHEA-COMP:10700"/>
        <dbReference type="ChEBI" id="CHEBI:15377"/>
        <dbReference type="ChEBI" id="CHEBI:29950"/>
        <dbReference type="ChEBI" id="CHEBI:50058"/>
        <dbReference type="ChEBI" id="CHEBI:57930"/>
        <dbReference type="ChEBI" id="CHEBI:73316"/>
        <dbReference type="EC" id="1.17.4.1"/>
    </reaction>
</comment>
<evidence type="ECO:0000256" key="3">
    <source>
        <dbReference type="ARBA" id="ARBA00012274"/>
    </source>
</evidence>
<evidence type="ECO:0000256" key="1">
    <source>
        <dbReference type="ARBA" id="ARBA00001922"/>
    </source>
</evidence>
<reference evidence="18 19" key="1">
    <citation type="submission" date="2020-02" db="EMBL/GenBank/DDBJ databases">
        <title>Albibacoteraceae fam. nov., the first described family within the subdivision 4 Verrucomicrobia.</title>
        <authorList>
            <person name="Xi F."/>
        </authorList>
    </citation>
    <scope>NUCLEOTIDE SEQUENCE [LARGE SCALE GENOMIC DNA]</scope>
    <source>
        <strain evidence="18 19">CK1056</strain>
    </source>
</reference>
<name>A0A6B2M3U5_9BACT</name>
<evidence type="ECO:0000313" key="19">
    <source>
        <dbReference type="Proteomes" id="UP000478417"/>
    </source>
</evidence>
<dbReference type="NCBIfam" id="TIGR02504">
    <property type="entry name" value="NrdJ_Z"/>
    <property type="match status" value="1"/>
</dbReference>
<feature type="domain" description="Ribonucleotide reductase large subunit C-terminal" evidence="15">
    <location>
        <begin position="196"/>
        <end position="753"/>
    </location>
</feature>
<dbReference type="GO" id="GO:0031419">
    <property type="term" value="F:cobalamin binding"/>
    <property type="evidence" value="ECO:0007669"/>
    <property type="project" value="UniProtKB-KW"/>
</dbReference>
<dbReference type="EC" id="1.17.4.1" evidence="3 13"/>
<feature type="region of interest" description="Disordered" evidence="14">
    <location>
        <begin position="1"/>
        <end position="25"/>
    </location>
</feature>
<comment type="caution">
    <text evidence="18">The sequence shown here is derived from an EMBL/GenBank/DDBJ whole genome shotgun (WGS) entry which is preliminary data.</text>
</comment>
<dbReference type="PANTHER" id="PTHR43371">
    <property type="entry name" value="VITAMIN B12-DEPENDENT RIBONUCLEOTIDE REDUCTASE"/>
    <property type="match status" value="1"/>
</dbReference>
<evidence type="ECO:0000256" key="11">
    <source>
        <dbReference type="ARBA" id="ARBA00025437"/>
    </source>
</evidence>
<sequence>MKSATSTSAKPTSSDPVTPEKEASVLLKEHSFARPEVHPFDEIEWEKRAASILDENGKAIFEQDEIEVPKPFSELATKILASKYFYGDIDRGKDPKTGGRESSFKEVVTRVAKTLKDWGLADGYFKTDTEAKIFEEDLMWLLINQTGAFNSPVWFNLGLYHEYEVGKDSAKGNFFWDQEAGAVKRAPNQYQYPQCSACFIQHVEDDLESIMHLAKAEAMLFKFGSGSGTDLSSIRSTREKLSGGGRPSGPLSFLAVYDSVAGVVKSGGKTRRAAKMNTLKDWHPDIEEFIEAKKVEERKAWALIEEGYDPSFNGDAYGSIKFQNENLSIRASDAFMDAASQNGDWWTKRVTDGQPCEKKNAGALLTQIAEGTHMCGDPGMQFDDTIHEWHTCKGSGRQNCTNPCSEYLFLDNSACNLASINLLKFRTEQGFDFERFARACRIFIIAQEIIVDRSSYPTEAITYNSHWFRTLGLGYANLGALLMSYGHSYDSDEGRSLAALITAVMTGTAYRTSAELARHKGPFAGYKDARYAGCDNPPGKDNVDSMLAVIEKHLKALEQIDESIDPEMLNYARSTWKQALQQGKQHGFRNAQVTVLAPTGTIGFLMDCDTTGIEPAIGLVAYKSLAGGGMLQLPIKSIPHALENLGYKLSERERILNHIKEYGTIEPVKSNGETITSGLKEEHFKVFDTAFRSGSGKRVLTHLAHIEMMSAVQPFLSGGISKTVNMPQEATVQDIRETYFHAWRKGIKGVAIYRDGSKRSAPVRTKKDVQEEVKASREVQMVTEPYRRRLPDTRASLTHKFNLAGTKGYLTVGNFEDGAPGEVFIQMAKAGSTINGLMDTIGTLLSMCLQYGVPLETIVKKFAHIRFEPEGMTRNPDIPMAKSVMDYLARWLGMEYIQGYREQMSPAAQAEKGLEDQAPDSVAIEREEEGSERQLSQEQMELLVQSEGHLTCSECGSSKVKVTGTCACCLNCGTSLGCS</sequence>
<dbReference type="GO" id="GO:0000166">
    <property type="term" value="F:nucleotide binding"/>
    <property type="evidence" value="ECO:0007669"/>
    <property type="project" value="UniProtKB-KW"/>
</dbReference>
<protein>
    <recommendedName>
        <fullName evidence="4 13">Vitamin B12-dependent ribonucleotide reductase</fullName>
        <ecNumber evidence="3 13">1.17.4.1</ecNumber>
    </recommendedName>
</protein>
<organism evidence="18 19">
    <name type="scientific">Oceanipulchritudo coccoides</name>
    <dbReference type="NCBI Taxonomy" id="2706888"/>
    <lineage>
        <taxon>Bacteria</taxon>
        <taxon>Pseudomonadati</taxon>
        <taxon>Verrucomicrobiota</taxon>
        <taxon>Opitutia</taxon>
        <taxon>Puniceicoccales</taxon>
        <taxon>Oceanipulchritudinaceae</taxon>
        <taxon>Oceanipulchritudo</taxon>
    </lineage>
</organism>
<evidence type="ECO:0000256" key="9">
    <source>
        <dbReference type="ARBA" id="ARBA00023157"/>
    </source>
</evidence>